<evidence type="ECO:0000313" key="2">
    <source>
        <dbReference type="EMBL" id="CAG6454461.1"/>
    </source>
</evidence>
<sequence length="107" mass="12412">MGDIPEFPESVPRALFPKNHTLVNGRVHERWEFTFMCCWDGSLHVGYFQKHIAVRGDYCLATCGCWSLVPLNSFEEKRVRFAMPFRWVAKFFASVAVCFSFFFSACV</sequence>
<proteinExistence type="predicted"/>
<name>A0A8D8AHL0_CULPI</name>
<accession>A0A8D8AHL0</accession>
<keyword evidence="1" id="KW-0472">Membrane</keyword>
<reference evidence="2" key="1">
    <citation type="submission" date="2021-05" db="EMBL/GenBank/DDBJ databases">
        <authorList>
            <person name="Alioto T."/>
            <person name="Alioto T."/>
            <person name="Gomez Garrido J."/>
        </authorList>
    </citation>
    <scope>NUCLEOTIDE SEQUENCE</scope>
</reference>
<feature type="transmembrane region" description="Helical" evidence="1">
    <location>
        <begin position="87"/>
        <end position="105"/>
    </location>
</feature>
<evidence type="ECO:0000256" key="1">
    <source>
        <dbReference type="SAM" id="Phobius"/>
    </source>
</evidence>
<keyword evidence="1" id="KW-0812">Transmembrane</keyword>
<keyword evidence="1" id="KW-1133">Transmembrane helix</keyword>
<organism evidence="2">
    <name type="scientific">Culex pipiens</name>
    <name type="common">House mosquito</name>
    <dbReference type="NCBI Taxonomy" id="7175"/>
    <lineage>
        <taxon>Eukaryota</taxon>
        <taxon>Metazoa</taxon>
        <taxon>Ecdysozoa</taxon>
        <taxon>Arthropoda</taxon>
        <taxon>Hexapoda</taxon>
        <taxon>Insecta</taxon>
        <taxon>Pterygota</taxon>
        <taxon>Neoptera</taxon>
        <taxon>Endopterygota</taxon>
        <taxon>Diptera</taxon>
        <taxon>Nematocera</taxon>
        <taxon>Culicoidea</taxon>
        <taxon>Culicidae</taxon>
        <taxon>Culicinae</taxon>
        <taxon>Culicini</taxon>
        <taxon>Culex</taxon>
        <taxon>Culex</taxon>
    </lineage>
</organism>
<dbReference type="AlphaFoldDB" id="A0A8D8AHL0"/>
<dbReference type="EMBL" id="HBUE01026102">
    <property type="protein sequence ID" value="CAG6454461.1"/>
    <property type="molecule type" value="Transcribed_RNA"/>
</dbReference>
<protein>
    <submittedName>
        <fullName evidence="2">(northern house mosquito) hypothetical protein</fullName>
    </submittedName>
</protein>